<dbReference type="HOGENOM" id="CLU_158563_2_0_9"/>
<evidence type="ECO:0000313" key="2">
    <source>
        <dbReference type="EMBL" id="AJI24825.1"/>
    </source>
</evidence>
<name>A0A0B6AIU9_PRIM2</name>
<protein>
    <recommendedName>
        <fullName evidence="1">ESAT-6-like protein</fullName>
    </recommendedName>
</protein>
<accession>A0A0B6AIU9</accession>
<dbReference type="AlphaFoldDB" id="A0A0B6AIU9"/>
<dbReference type="SUPFAM" id="SSF140453">
    <property type="entry name" value="EsxAB dimer-like"/>
    <property type="match status" value="1"/>
</dbReference>
<dbReference type="RefSeq" id="WP_013055105.1">
    <property type="nucleotide sequence ID" value="NZ_BCVB01000013.1"/>
</dbReference>
<evidence type="ECO:0000256" key="1">
    <source>
        <dbReference type="RuleBase" id="RU362001"/>
    </source>
</evidence>
<dbReference type="KEGG" id="bmeg:BG04_2638"/>
<comment type="similarity">
    <text evidence="1">Belongs to the WXG100 family.</text>
</comment>
<dbReference type="Pfam" id="PF06013">
    <property type="entry name" value="WXG100"/>
    <property type="match status" value="1"/>
</dbReference>
<dbReference type="Proteomes" id="UP000031829">
    <property type="component" value="Chromosome"/>
</dbReference>
<dbReference type="InterPro" id="IPR036689">
    <property type="entry name" value="ESAT-6-like_sf"/>
</dbReference>
<dbReference type="GeneID" id="93640710"/>
<gene>
    <name evidence="2" type="ORF">BG04_2638</name>
</gene>
<organism evidence="2 3">
    <name type="scientific">Priestia megaterium (strain ATCC 14581 / DSM 32 / CCUG 1817 / JCM 2506 / NBRC 15308 / NCIMB 9376 / NCTC 10342 / NRRL B-14308 / VKM B-512 / Ford 19)</name>
    <name type="common">Bacillus megaterium</name>
    <dbReference type="NCBI Taxonomy" id="1348623"/>
    <lineage>
        <taxon>Bacteria</taxon>
        <taxon>Bacillati</taxon>
        <taxon>Bacillota</taxon>
        <taxon>Bacilli</taxon>
        <taxon>Bacillales</taxon>
        <taxon>Bacillaceae</taxon>
        <taxon>Priestia</taxon>
    </lineage>
</organism>
<reference evidence="2 3" key="1">
    <citation type="journal article" date="2015" name="Genome Announc.">
        <title>Complete genome sequences for 35 biothreat assay-relevant bacillus species.</title>
        <authorList>
            <person name="Johnson S.L."/>
            <person name="Daligault H.E."/>
            <person name="Davenport K.W."/>
            <person name="Jaissle J."/>
            <person name="Frey K.G."/>
            <person name="Ladner J.T."/>
            <person name="Broomall S.M."/>
            <person name="Bishop-Lilly K.A."/>
            <person name="Bruce D.C."/>
            <person name="Gibbons H.S."/>
            <person name="Coyne S.R."/>
            <person name="Lo C.C."/>
            <person name="Meincke L."/>
            <person name="Munk A.C."/>
            <person name="Koroleva G.I."/>
            <person name="Rosenzweig C.N."/>
            <person name="Palacios G.F."/>
            <person name="Redden C.L."/>
            <person name="Minogue T.D."/>
            <person name="Chain P.S."/>
        </authorList>
    </citation>
    <scope>NUCLEOTIDE SEQUENCE [LARGE SCALE GENOMIC DNA]</scope>
    <source>
        <strain evidence="3">ATCC 14581 / DSM 32 / JCM 2506 / NBRC 15308 / NCIMB 9376 / NCTC 10342 / NRRL B-14308 / VKM B-512</strain>
    </source>
</reference>
<dbReference type="InterPro" id="IPR010310">
    <property type="entry name" value="T7SS_ESAT-6-like"/>
</dbReference>
<dbReference type="EMBL" id="CP009920">
    <property type="protein sequence ID" value="AJI24825.1"/>
    <property type="molecule type" value="Genomic_DNA"/>
</dbReference>
<sequence length="97" mass="10826">MSGIIRVTPAELRDMAGRYTNESGQVQELVSRLDTMKNQLQDMWEGASSEAFAAQYEELKPSFVEMSNLLTKIAKQLDDSANVLEDTDNQIASQIRG</sequence>
<dbReference type="NCBIfam" id="TIGR03930">
    <property type="entry name" value="WXG100_ESAT6"/>
    <property type="match status" value="1"/>
</dbReference>
<dbReference type="Gene3D" id="1.10.287.1060">
    <property type="entry name" value="ESAT-6-like"/>
    <property type="match status" value="1"/>
</dbReference>
<evidence type="ECO:0000313" key="3">
    <source>
        <dbReference type="Proteomes" id="UP000031829"/>
    </source>
</evidence>
<proteinExistence type="inferred from homology"/>